<protein>
    <submittedName>
        <fullName evidence="2">Putative thaumatin</fullName>
    </submittedName>
</protein>
<dbReference type="InterPro" id="IPR037176">
    <property type="entry name" value="Osmotin/thaumatin-like_sf"/>
</dbReference>
<dbReference type="SUPFAM" id="SSF49870">
    <property type="entry name" value="Osmotin, thaumatin-like protein"/>
    <property type="match status" value="1"/>
</dbReference>
<evidence type="ECO:0000313" key="2">
    <source>
        <dbReference type="EMBL" id="RHN79699.1"/>
    </source>
</evidence>
<accession>A0A396JN43</accession>
<reference evidence="3" key="1">
    <citation type="journal article" date="2018" name="Nat. Plants">
        <title>Whole-genome landscape of Medicago truncatula symbiotic genes.</title>
        <authorList>
            <person name="Pecrix Y."/>
            <person name="Staton S.E."/>
            <person name="Sallet E."/>
            <person name="Lelandais-Briere C."/>
            <person name="Moreau S."/>
            <person name="Carrere S."/>
            <person name="Blein T."/>
            <person name="Jardinaud M.F."/>
            <person name="Latrasse D."/>
            <person name="Zouine M."/>
            <person name="Zahm M."/>
            <person name="Kreplak J."/>
            <person name="Mayjonade B."/>
            <person name="Satge C."/>
            <person name="Perez M."/>
            <person name="Cauet S."/>
            <person name="Marande W."/>
            <person name="Chantry-Darmon C."/>
            <person name="Lopez-Roques C."/>
            <person name="Bouchez O."/>
            <person name="Berard A."/>
            <person name="Debelle F."/>
            <person name="Munos S."/>
            <person name="Bendahmane A."/>
            <person name="Berges H."/>
            <person name="Niebel A."/>
            <person name="Buitink J."/>
            <person name="Frugier F."/>
            <person name="Benhamed M."/>
            <person name="Crespi M."/>
            <person name="Gouzy J."/>
            <person name="Gamas P."/>
        </authorList>
    </citation>
    <scope>NUCLEOTIDE SEQUENCE [LARGE SCALE GENOMIC DNA]</scope>
    <source>
        <strain evidence="3">cv. Jemalong A17</strain>
    </source>
</reference>
<sequence>MSWLSGCNFSGGTAFSIYNLCVNIQFLSAEVGGAKVTFTNRCVYTVWPGTLYLGSNYIQLSTTGFELEQGETKSVDLPYPLAYQFWARNRMLKQ</sequence>
<comment type="caution">
    <text evidence="2">The sequence shown here is derived from an EMBL/GenBank/DDBJ whole genome shotgun (WGS) entry which is preliminary data.</text>
</comment>
<dbReference type="Gene3D" id="2.60.110.10">
    <property type="entry name" value="Thaumatin"/>
    <property type="match status" value="1"/>
</dbReference>
<organism evidence="2 3">
    <name type="scientific">Medicago truncatula</name>
    <name type="common">Barrel medic</name>
    <name type="synonym">Medicago tribuloides</name>
    <dbReference type="NCBI Taxonomy" id="3880"/>
    <lineage>
        <taxon>Eukaryota</taxon>
        <taxon>Viridiplantae</taxon>
        <taxon>Streptophyta</taxon>
        <taxon>Embryophyta</taxon>
        <taxon>Tracheophyta</taxon>
        <taxon>Spermatophyta</taxon>
        <taxon>Magnoliopsida</taxon>
        <taxon>eudicotyledons</taxon>
        <taxon>Gunneridae</taxon>
        <taxon>Pentapetalae</taxon>
        <taxon>rosids</taxon>
        <taxon>fabids</taxon>
        <taxon>Fabales</taxon>
        <taxon>Fabaceae</taxon>
        <taxon>Papilionoideae</taxon>
        <taxon>50 kb inversion clade</taxon>
        <taxon>NPAAA clade</taxon>
        <taxon>Hologalegina</taxon>
        <taxon>IRL clade</taxon>
        <taxon>Trifolieae</taxon>
        <taxon>Medicago</taxon>
    </lineage>
</organism>
<evidence type="ECO:0000313" key="3">
    <source>
        <dbReference type="Proteomes" id="UP000265566"/>
    </source>
</evidence>
<evidence type="ECO:0000256" key="1">
    <source>
        <dbReference type="ARBA" id="ARBA00010607"/>
    </source>
</evidence>
<comment type="similarity">
    <text evidence="1">Belongs to the thaumatin family.</text>
</comment>
<dbReference type="InterPro" id="IPR001938">
    <property type="entry name" value="Thaumatin"/>
</dbReference>
<proteinExistence type="inferred from homology"/>
<dbReference type="AlphaFoldDB" id="A0A396JN43"/>
<dbReference type="PROSITE" id="PS51367">
    <property type="entry name" value="THAUMATIN_2"/>
    <property type="match status" value="1"/>
</dbReference>
<dbReference type="EMBL" id="PSQE01000001">
    <property type="protein sequence ID" value="RHN79699.1"/>
    <property type="molecule type" value="Genomic_DNA"/>
</dbReference>
<dbReference type="Proteomes" id="UP000265566">
    <property type="component" value="Chromosome 1"/>
</dbReference>
<gene>
    <name evidence="2" type="ORF">MtrunA17_Chr1g0180171</name>
</gene>
<name>A0A396JN43_MEDTR</name>
<dbReference type="Gramene" id="rna3524">
    <property type="protein sequence ID" value="RHN79699.1"/>
    <property type="gene ID" value="gene3524"/>
</dbReference>